<sequence>MINLEKDLVFFDVETTGLHVIRDRILQLAMIKYSKKNGPVEEMMMLINPGIPISEEAMRIHGITPADLVNKPVFAQVAQKIFDFIGDADLAGYNSNRFDIPILMEELARCGFDLEIEKRRQIDVQRIFYKMEPRTLKAAYQFYCGAPLEGAHDALEDVRATIKVLEGQLEKYESTPFENEDGTVIEQAIKNDVQSLHDFTNDMKTLDATQRLKFNEKGEIVFNFGKYIGQVADKVLYEDRNYYHWIQEKEFSFQLKKIVKQLLKDYEQKLNKK</sequence>
<proteinExistence type="predicted"/>
<protein>
    <submittedName>
        <fullName evidence="3">3'-5' exonuclease</fullName>
    </submittedName>
</protein>
<dbReference type="GO" id="GO:0008408">
    <property type="term" value="F:3'-5' exonuclease activity"/>
    <property type="evidence" value="ECO:0007669"/>
    <property type="project" value="TreeGrafter"/>
</dbReference>
<dbReference type="GO" id="GO:0045004">
    <property type="term" value="P:DNA replication proofreading"/>
    <property type="evidence" value="ECO:0007669"/>
    <property type="project" value="TreeGrafter"/>
</dbReference>
<comment type="caution">
    <text evidence="3">The sequence shown here is derived from an EMBL/GenBank/DDBJ whole genome shotgun (WGS) entry which is preliminary data.</text>
</comment>
<accession>A0A9D7SAZ3</accession>
<dbReference type="Proteomes" id="UP000808349">
    <property type="component" value="Unassembled WGS sequence"/>
</dbReference>
<evidence type="ECO:0000256" key="1">
    <source>
        <dbReference type="SAM" id="Coils"/>
    </source>
</evidence>
<evidence type="ECO:0000313" key="3">
    <source>
        <dbReference type="EMBL" id="MBK9718478.1"/>
    </source>
</evidence>
<dbReference type="Pfam" id="PF00929">
    <property type="entry name" value="RNase_T"/>
    <property type="match status" value="1"/>
</dbReference>
<dbReference type="CDD" id="cd06127">
    <property type="entry name" value="DEDDh"/>
    <property type="match status" value="1"/>
</dbReference>
<evidence type="ECO:0000313" key="4">
    <source>
        <dbReference type="Proteomes" id="UP000808349"/>
    </source>
</evidence>
<dbReference type="PANTHER" id="PTHR30231">
    <property type="entry name" value="DNA POLYMERASE III SUBUNIT EPSILON"/>
    <property type="match status" value="1"/>
</dbReference>
<keyword evidence="3" id="KW-0378">Hydrolase</keyword>
<dbReference type="EMBL" id="JADKFW010000010">
    <property type="protein sequence ID" value="MBK9718478.1"/>
    <property type="molecule type" value="Genomic_DNA"/>
</dbReference>
<feature type="domain" description="Exonuclease" evidence="2">
    <location>
        <begin position="7"/>
        <end position="174"/>
    </location>
</feature>
<dbReference type="AlphaFoldDB" id="A0A9D7SAZ3"/>
<evidence type="ECO:0000259" key="2">
    <source>
        <dbReference type="SMART" id="SM00479"/>
    </source>
</evidence>
<dbReference type="SUPFAM" id="SSF53098">
    <property type="entry name" value="Ribonuclease H-like"/>
    <property type="match status" value="1"/>
</dbReference>
<dbReference type="InterPro" id="IPR013520">
    <property type="entry name" value="Ribonucl_H"/>
</dbReference>
<dbReference type="InterPro" id="IPR012337">
    <property type="entry name" value="RNaseH-like_sf"/>
</dbReference>
<keyword evidence="3" id="KW-0269">Exonuclease</keyword>
<dbReference type="GO" id="GO:0005829">
    <property type="term" value="C:cytosol"/>
    <property type="evidence" value="ECO:0007669"/>
    <property type="project" value="TreeGrafter"/>
</dbReference>
<name>A0A9D7SAZ3_9BACT</name>
<reference evidence="3 4" key="1">
    <citation type="submission" date="2020-10" db="EMBL/GenBank/DDBJ databases">
        <title>Connecting structure to function with the recovery of over 1000 high-quality activated sludge metagenome-assembled genomes encoding full-length rRNA genes using long-read sequencing.</title>
        <authorList>
            <person name="Singleton C.M."/>
            <person name="Petriglieri F."/>
            <person name="Kristensen J.M."/>
            <person name="Kirkegaard R.H."/>
            <person name="Michaelsen T.Y."/>
            <person name="Andersen M.H."/>
            <person name="Karst S.M."/>
            <person name="Dueholm M.S."/>
            <person name="Nielsen P.H."/>
            <person name="Albertsen M."/>
        </authorList>
    </citation>
    <scope>NUCLEOTIDE SEQUENCE [LARGE SCALE GENOMIC DNA]</scope>
    <source>
        <strain evidence="3">Ribe_18-Q3-R11-54_BAT3C.373</strain>
    </source>
</reference>
<dbReference type="PANTHER" id="PTHR30231:SF41">
    <property type="entry name" value="DNA POLYMERASE III SUBUNIT EPSILON"/>
    <property type="match status" value="1"/>
</dbReference>
<keyword evidence="1" id="KW-0175">Coiled coil</keyword>
<keyword evidence="3" id="KW-0540">Nuclease</keyword>
<feature type="coiled-coil region" evidence="1">
    <location>
        <begin position="148"/>
        <end position="175"/>
    </location>
</feature>
<gene>
    <name evidence="3" type="ORF">IPO85_13395</name>
</gene>
<dbReference type="GO" id="GO:0003676">
    <property type="term" value="F:nucleic acid binding"/>
    <property type="evidence" value="ECO:0007669"/>
    <property type="project" value="InterPro"/>
</dbReference>
<dbReference type="SMART" id="SM00479">
    <property type="entry name" value="EXOIII"/>
    <property type="match status" value="1"/>
</dbReference>
<organism evidence="3 4">
    <name type="scientific">Candidatus Defluviibacterium haderslevense</name>
    <dbReference type="NCBI Taxonomy" id="2981993"/>
    <lineage>
        <taxon>Bacteria</taxon>
        <taxon>Pseudomonadati</taxon>
        <taxon>Bacteroidota</taxon>
        <taxon>Saprospiria</taxon>
        <taxon>Saprospirales</taxon>
        <taxon>Saprospiraceae</taxon>
        <taxon>Candidatus Defluviibacterium</taxon>
    </lineage>
</organism>
<dbReference type="InterPro" id="IPR036397">
    <property type="entry name" value="RNaseH_sf"/>
</dbReference>
<dbReference type="Gene3D" id="3.30.420.10">
    <property type="entry name" value="Ribonuclease H-like superfamily/Ribonuclease H"/>
    <property type="match status" value="1"/>
</dbReference>